<gene>
    <name evidence="1" type="ORF">V1478_008065</name>
</gene>
<evidence type="ECO:0000313" key="1">
    <source>
        <dbReference type="EMBL" id="KAL2725392.1"/>
    </source>
</evidence>
<organism evidence="1 2">
    <name type="scientific">Vespula squamosa</name>
    <name type="common">Southern yellow jacket</name>
    <name type="synonym">Wasp</name>
    <dbReference type="NCBI Taxonomy" id="30214"/>
    <lineage>
        <taxon>Eukaryota</taxon>
        <taxon>Metazoa</taxon>
        <taxon>Ecdysozoa</taxon>
        <taxon>Arthropoda</taxon>
        <taxon>Hexapoda</taxon>
        <taxon>Insecta</taxon>
        <taxon>Pterygota</taxon>
        <taxon>Neoptera</taxon>
        <taxon>Endopterygota</taxon>
        <taxon>Hymenoptera</taxon>
        <taxon>Apocrita</taxon>
        <taxon>Aculeata</taxon>
        <taxon>Vespoidea</taxon>
        <taxon>Vespidae</taxon>
        <taxon>Vespinae</taxon>
        <taxon>Vespula</taxon>
    </lineage>
</organism>
<dbReference type="Proteomes" id="UP001607302">
    <property type="component" value="Unassembled WGS sequence"/>
</dbReference>
<accession>A0ABD2AYK5</accession>
<dbReference type="EMBL" id="JAUDFV010000138">
    <property type="protein sequence ID" value="KAL2725392.1"/>
    <property type="molecule type" value="Genomic_DNA"/>
</dbReference>
<keyword evidence="2" id="KW-1185">Reference proteome</keyword>
<protein>
    <submittedName>
        <fullName evidence="1">Uncharacterized protein</fullName>
    </submittedName>
</protein>
<proteinExistence type="predicted"/>
<reference evidence="1 2" key="1">
    <citation type="journal article" date="2024" name="Ann. Entomol. Soc. Am.">
        <title>Genomic analyses of the southern and eastern yellowjacket wasps (Hymenoptera: Vespidae) reveal evolutionary signatures of social life.</title>
        <authorList>
            <person name="Catto M.A."/>
            <person name="Caine P.B."/>
            <person name="Orr S.E."/>
            <person name="Hunt B.G."/>
            <person name="Goodisman M.A.D."/>
        </authorList>
    </citation>
    <scope>NUCLEOTIDE SEQUENCE [LARGE SCALE GENOMIC DNA]</scope>
    <source>
        <strain evidence="1">233</strain>
        <tissue evidence="1">Head and thorax</tissue>
    </source>
</reference>
<comment type="caution">
    <text evidence="1">The sequence shown here is derived from an EMBL/GenBank/DDBJ whole genome shotgun (WGS) entry which is preliminary data.</text>
</comment>
<sequence>MLRIWCILSTEPSRAENVSLGGHPLCSTIGMAQDLESRDSTKDPPTFSLSGGCFLRNTTPNTCSLSRLENLAYRSTPLREWWNTTEGYVSTELLNHYSSRYRRGTLTSYYVDHYASPVQLPDPTL</sequence>
<name>A0ABD2AYK5_VESSQ</name>
<evidence type="ECO:0000313" key="2">
    <source>
        <dbReference type="Proteomes" id="UP001607302"/>
    </source>
</evidence>
<dbReference type="AlphaFoldDB" id="A0ABD2AYK5"/>